<dbReference type="RefSeq" id="WP_225363326.1">
    <property type="nucleotide sequence ID" value="NZ_CP044506.1"/>
</dbReference>
<evidence type="ECO:0000259" key="3">
    <source>
        <dbReference type="Pfam" id="PF26337"/>
    </source>
</evidence>
<keyword evidence="1 4" id="KW-0808">Transferase</keyword>
<organism evidence="4">
    <name type="scientific">Lacticaseibacillus rhamnosus</name>
    <name type="common">Lactobacillus rhamnosus</name>
    <dbReference type="NCBI Taxonomy" id="47715"/>
    <lineage>
        <taxon>Bacteria</taxon>
        <taxon>Bacillati</taxon>
        <taxon>Bacillota</taxon>
        <taxon>Bacilli</taxon>
        <taxon>Lactobacillales</taxon>
        <taxon>Lactobacillaceae</taxon>
        <taxon>Lacticaseibacillus</taxon>
    </lineage>
</organism>
<dbReference type="PIRSF" id="PIRSF007023">
    <property type="entry name" value="UDP-Galf_transf"/>
    <property type="match status" value="1"/>
</dbReference>
<dbReference type="Pfam" id="PF26337">
    <property type="entry name" value="Gtf3_C"/>
    <property type="match status" value="1"/>
</dbReference>
<evidence type="ECO:0000313" key="4">
    <source>
        <dbReference type="EMBL" id="VYT83273.1"/>
    </source>
</evidence>
<evidence type="ECO:0000256" key="1">
    <source>
        <dbReference type="ARBA" id="ARBA00022679"/>
    </source>
</evidence>
<dbReference type="InterPro" id="IPR058591">
    <property type="entry name" value="Gtf3_N"/>
</dbReference>
<gene>
    <name evidence="4" type="primary">wbbI</name>
    <name evidence="4" type="ORF">LRLFYP97_01974</name>
</gene>
<feature type="domain" description="Glucosyltransferase 3-like N-terminal" evidence="2">
    <location>
        <begin position="23"/>
        <end position="166"/>
    </location>
</feature>
<keyword evidence="4" id="KW-0328">Glycosyltransferase</keyword>
<proteinExistence type="predicted"/>
<evidence type="ECO:0000259" key="2">
    <source>
        <dbReference type="Pfam" id="PF26334"/>
    </source>
</evidence>
<dbReference type="Gene3D" id="3.40.50.2000">
    <property type="entry name" value="Glycogen Phosphorylase B"/>
    <property type="match status" value="2"/>
</dbReference>
<dbReference type="Pfam" id="PF26334">
    <property type="entry name" value="Gtf3_N"/>
    <property type="match status" value="1"/>
</dbReference>
<reference evidence="4" key="1">
    <citation type="submission" date="2019-11" db="EMBL/GenBank/DDBJ databases">
        <authorList>
            <person name="Feng L."/>
        </authorList>
    </citation>
    <scope>NUCLEOTIDE SEQUENCE</scope>
    <source>
        <strain evidence="4">LrhamnosusLFYP97</strain>
    </source>
</reference>
<accession>A0A6N2ZX32</accession>
<protein>
    <submittedName>
        <fullName evidence="4">Beta-1,6-galactofuranosyltransferase WbbI</fullName>
        <ecNumber evidence="4">2.4.1.-</ecNumber>
    </submittedName>
</protein>
<feature type="domain" description="Glucosyltransferase 3-like C-terminal" evidence="3">
    <location>
        <begin position="186"/>
        <end position="346"/>
    </location>
</feature>
<dbReference type="InterPro" id="IPR058592">
    <property type="entry name" value="Gtf3_C"/>
</dbReference>
<dbReference type="EC" id="2.4.1.-" evidence="4"/>
<name>A0A6N2ZX32_LACRH</name>
<sequence length="354" mass="39600">MLLSESISTFFESGKIMIEFDGYNSKSFDAGFKARADVKYFSNRMGIKTAEIPATRVNLKINRELQRLRAVRSLSKKLSADQSVLIQYPLPFNSFDYSLLHKTLLKHNAKCIFLVHDLISVQGQAKNVSIKQEIEELKRADFLIVHNQAMQNFLEDQGLSQKMATINFFDYRVDVEPPIRSEVANIVFAGNLVKSKFLKKLPQLEIFKWHVYGSGMTAEQFPESVVFHGAIDSGVLPSKLVDGWGLVWDGISTDRISGVSGDYLRLNSPHKASLYLASGLPLIVWRESALANVVLQLGLGIAVDNLMEIEPVIKSLSHTQIEKIQTNVQIISQKIRNGGMLKDALESLPVGFDA</sequence>
<dbReference type="GO" id="GO:0016757">
    <property type="term" value="F:glycosyltransferase activity"/>
    <property type="evidence" value="ECO:0007669"/>
    <property type="project" value="UniProtKB-KW"/>
</dbReference>
<dbReference type="EMBL" id="CACRTK010000033">
    <property type="protein sequence ID" value="VYT83273.1"/>
    <property type="molecule type" value="Genomic_DNA"/>
</dbReference>
<dbReference type="AlphaFoldDB" id="A0A6N2ZX32"/>
<dbReference type="SUPFAM" id="SSF53756">
    <property type="entry name" value="UDP-Glycosyltransferase/glycogen phosphorylase"/>
    <property type="match status" value="1"/>
</dbReference>